<evidence type="ECO:0000256" key="5">
    <source>
        <dbReference type="ARBA" id="ARBA00023098"/>
    </source>
</evidence>
<dbReference type="NCBIfam" id="NF002060">
    <property type="entry name" value="PRK00892.1"/>
    <property type="match status" value="1"/>
</dbReference>
<evidence type="ECO:0000313" key="9">
    <source>
        <dbReference type="Proteomes" id="UP000048949"/>
    </source>
</evidence>
<dbReference type="RefSeq" id="WP_048597619.1">
    <property type="nucleotide sequence ID" value="NZ_CBFHGK010000006.1"/>
</dbReference>
<name>A0A0U1NHV8_9RHOB</name>
<dbReference type="PANTHER" id="PTHR43378">
    <property type="entry name" value="UDP-3-O-ACYLGLUCOSAMINE N-ACYLTRANSFERASE"/>
    <property type="match status" value="1"/>
</dbReference>
<evidence type="ECO:0000259" key="7">
    <source>
        <dbReference type="Pfam" id="PF25087"/>
    </source>
</evidence>
<dbReference type="Gene3D" id="3.40.1390.10">
    <property type="entry name" value="MurE/MurF, N-terminal domain"/>
    <property type="match status" value="1"/>
</dbReference>
<keyword evidence="6 8" id="KW-0012">Acyltransferase</keyword>
<dbReference type="Pfam" id="PF25087">
    <property type="entry name" value="GMPPB_C"/>
    <property type="match status" value="1"/>
</dbReference>
<dbReference type="InterPro" id="IPR011004">
    <property type="entry name" value="Trimer_LpxA-like_sf"/>
</dbReference>
<dbReference type="Gene3D" id="2.160.10.10">
    <property type="entry name" value="Hexapeptide repeat proteins"/>
    <property type="match status" value="1"/>
</dbReference>
<dbReference type="OrthoDB" id="9784739at2"/>
<gene>
    <name evidence="8" type="primary">lpxD</name>
    <name evidence="8" type="ORF">NIG5292_00357</name>
</gene>
<keyword evidence="9" id="KW-1185">Reference proteome</keyword>
<dbReference type="SUPFAM" id="SSF51161">
    <property type="entry name" value="Trimeric LpxA-like enzymes"/>
    <property type="match status" value="1"/>
</dbReference>
<dbReference type="GO" id="GO:0016410">
    <property type="term" value="F:N-acyltransferase activity"/>
    <property type="evidence" value="ECO:0007669"/>
    <property type="project" value="InterPro"/>
</dbReference>
<dbReference type="GO" id="GO:0009245">
    <property type="term" value="P:lipid A biosynthetic process"/>
    <property type="evidence" value="ECO:0007669"/>
    <property type="project" value="UniProtKB-KW"/>
</dbReference>
<dbReference type="CDD" id="cd03352">
    <property type="entry name" value="LbH_LpxD"/>
    <property type="match status" value="1"/>
</dbReference>
<evidence type="ECO:0000256" key="2">
    <source>
        <dbReference type="ARBA" id="ARBA00022556"/>
    </source>
</evidence>
<dbReference type="PANTHER" id="PTHR43378:SF2">
    <property type="entry name" value="UDP-3-O-ACYLGLUCOSAMINE N-ACYLTRANSFERASE 1, MITOCHONDRIAL-RELATED"/>
    <property type="match status" value="1"/>
</dbReference>
<evidence type="ECO:0000313" key="8">
    <source>
        <dbReference type="EMBL" id="CRK74330.1"/>
    </source>
</evidence>
<reference evidence="8 9" key="1">
    <citation type="submission" date="2015-04" db="EMBL/GenBank/DDBJ databases">
        <authorList>
            <person name="Syromyatnikov M.Y."/>
            <person name="Popov V.N."/>
        </authorList>
    </citation>
    <scope>NUCLEOTIDE SEQUENCE [LARGE SCALE GENOMIC DNA]</scope>
    <source>
        <strain evidence="8 9">CECT 5292</strain>
    </source>
</reference>
<evidence type="ECO:0000256" key="6">
    <source>
        <dbReference type="ARBA" id="ARBA00023315"/>
    </source>
</evidence>
<evidence type="ECO:0000256" key="3">
    <source>
        <dbReference type="ARBA" id="ARBA00022679"/>
    </source>
</evidence>
<dbReference type="InterPro" id="IPR056729">
    <property type="entry name" value="GMPPB_C"/>
</dbReference>
<dbReference type="EC" id="2.3.1.-" evidence="8"/>
<sequence length="363" mass="37293">MTIYTLAEIAQALGAEALGDETLVLRGLSEPQDAAHDQLALAFSESAAADLSAAAEAALLWSDADWKALGLKGAVCVPRPRFSLGPLSKMFDEGPKIGSGVHPSAVIDPSAVIGKGASVGPFVVIGADVVVGDNAQIGAHTTIGYGTKIGAQALIHAGVNIGHKVTIGDDFTCQSGTVIGSDGFSFVTPDKAPTEQIRETLGERGETAGQHWTRIHSLGSVTIGDQVDIGANTCIDRGTIRDTKIGNRTKIDNFVQLAHNAVVGEDCLLCGASGVAGSSTLGDRVVLAGQSGVVDNVTVGDDVILSGSGKIRTNQPAGRVLMGDPAIPMKSGIEQYKALRRLPRLAKDVAALKKAPTSDSDNS</sequence>
<feature type="domain" description="Mannose-1-phosphate guanyltransferase C-terminal" evidence="7">
    <location>
        <begin position="103"/>
        <end position="182"/>
    </location>
</feature>
<keyword evidence="3 8" id="KW-0808">Transferase</keyword>
<dbReference type="EMBL" id="CVQV01000002">
    <property type="protein sequence ID" value="CRK74330.1"/>
    <property type="molecule type" value="Genomic_DNA"/>
</dbReference>
<keyword evidence="1" id="KW-0444">Lipid biosynthesis</keyword>
<organism evidence="8 9">
    <name type="scientific">Nereida ignava</name>
    <dbReference type="NCBI Taxonomy" id="282199"/>
    <lineage>
        <taxon>Bacteria</taxon>
        <taxon>Pseudomonadati</taxon>
        <taxon>Pseudomonadota</taxon>
        <taxon>Alphaproteobacteria</taxon>
        <taxon>Rhodobacterales</taxon>
        <taxon>Roseobacteraceae</taxon>
        <taxon>Nereida</taxon>
    </lineage>
</organism>
<keyword evidence="4" id="KW-0677">Repeat</keyword>
<dbReference type="GO" id="GO:0016020">
    <property type="term" value="C:membrane"/>
    <property type="evidence" value="ECO:0007669"/>
    <property type="project" value="GOC"/>
</dbReference>
<protein>
    <submittedName>
        <fullName evidence="8">UDP-3-O-acylglucosamine N-acyltransferase</fullName>
        <ecNumber evidence="8">2.3.1.-</ecNumber>
    </submittedName>
</protein>
<proteinExistence type="predicted"/>
<dbReference type="Proteomes" id="UP000048949">
    <property type="component" value="Unassembled WGS sequence"/>
</dbReference>
<dbReference type="InterPro" id="IPR007691">
    <property type="entry name" value="LpxD"/>
</dbReference>
<accession>A0A0U1NHV8</accession>
<dbReference type="AlphaFoldDB" id="A0A0U1NHV8"/>
<keyword evidence="5" id="KW-0443">Lipid metabolism</keyword>
<evidence type="ECO:0000256" key="1">
    <source>
        <dbReference type="ARBA" id="ARBA00022516"/>
    </source>
</evidence>
<dbReference type="NCBIfam" id="TIGR01853">
    <property type="entry name" value="lipid_A_lpxD"/>
    <property type="match status" value="1"/>
</dbReference>
<dbReference type="STRING" id="282199.GCA_001049735_00357"/>
<evidence type="ECO:0000256" key="4">
    <source>
        <dbReference type="ARBA" id="ARBA00022737"/>
    </source>
</evidence>
<keyword evidence="2" id="KW-0441">Lipid A biosynthesis</keyword>